<dbReference type="PANTHER" id="PTHR36930:SF1">
    <property type="entry name" value="MOSC DOMAIN-CONTAINING PROTEIN"/>
    <property type="match status" value="1"/>
</dbReference>
<sequence>MRIQALWRYPVKSLLGEQRQSLAIDERGVVGDRQYAIIDETGKFGSGKNTRRFTRIDNLLSLRAVTKGDAPTVEFPDGRAIDVAADDIDHRLSECLGQPVKIRRETEQSHFDDSPVHLLLSSDLEKLQKSLPGSKIDVRRFRANVILEDIGHLSASDLVGSVLTIGDTRLLITHKTERCRMVTAEQEDLEFDPRILKSIARDFEVDFGVYARVLKAGTIAVGQDVEIGSERVLRANNQDLGI</sequence>
<dbReference type="Gene3D" id="2.40.33.20">
    <property type="entry name" value="PK beta-barrel domain-like"/>
    <property type="match status" value="1"/>
</dbReference>
<keyword evidence="3" id="KW-1185">Reference proteome</keyword>
<reference evidence="2 3" key="1">
    <citation type="submission" date="2023-03" db="EMBL/GenBank/DDBJ databases">
        <title>Roseibium porphyridii sp. nov. and Roseibium rhodosorbium sp. nov. isolated from marine algae, Porphyridium cruentum and Rhodosorus marinus, respectively.</title>
        <authorList>
            <person name="Lee M.W."/>
            <person name="Choi B.J."/>
            <person name="Lee J.K."/>
            <person name="Choi D.G."/>
            <person name="Baek J.H."/>
            <person name="Bayburt H."/>
            <person name="Kim J.M."/>
            <person name="Han D.M."/>
            <person name="Kim K.H."/>
            <person name="Jeon C.O."/>
        </authorList>
    </citation>
    <scope>NUCLEOTIDE SEQUENCE [LARGE SCALE GENOMIC DNA]</scope>
    <source>
        <strain evidence="2 3">KMA01</strain>
    </source>
</reference>
<dbReference type="SUPFAM" id="SSF50800">
    <property type="entry name" value="PK beta-barrel domain-like"/>
    <property type="match status" value="1"/>
</dbReference>
<dbReference type="Pfam" id="PF03473">
    <property type="entry name" value="MOSC"/>
    <property type="match status" value="1"/>
</dbReference>
<dbReference type="EMBL" id="CP120863">
    <property type="protein sequence ID" value="WFE89167.1"/>
    <property type="molecule type" value="Genomic_DNA"/>
</dbReference>
<proteinExistence type="predicted"/>
<dbReference type="Proteomes" id="UP001209803">
    <property type="component" value="Chromosome"/>
</dbReference>
<dbReference type="PANTHER" id="PTHR36930">
    <property type="entry name" value="METAL-SULFUR CLUSTER BIOSYNTHESIS PROTEINS YUAD-RELATED"/>
    <property type="match status" value="1"/>
</dbReference>
<dbReference type="InterPro" id="IPR052716">
    <property type="entry name" value="MOSC_domain"/>
</dbReference>
<dbReference type="PROSITE" id="PS51340">
    <property type="entry name" value="MOSC"/>
    <property type="match status" value="1"/>
</dbReference>
<feature type="domain" description="MOSC" evidence="1">
    <location>
        <begin position="93"/>
        <end position="228"/>
    </location>
</feature>
<organism evidence="2 3">
    <name type="scientific">Roseibium porphyridii</name>
    <dbReference type="NCBI Taxonomy" id="2866279"/>
    <lineage>
        <taxon>Bacteria</taxon>
        <taxon>Pseudomonadati</taxon>
        <taxon>Pseudomonadota</taxon>
        <taxon>Alphaproteobacteria</taxon>
        <taxon>Hyphomicrobiales</taxon>
        <taxon>Stappiaceae</taxon>
        <taxon>Roseibium</taxon>
    </lineage>
</organism>
<protein>
    <submittedName>
        <fullName evidence="2">MOSC domain-containing protein</fullName>
    </submittedName>
</protein>
<dbReference type="Pfam" id="PF03476">
    <property type="entry name" value="MOSC_N"/>
    <property type="match status" value="1"/>
</dbReference>
<dbReference type="InterPro" id="IPR005303">
    <property type="entry name" value="MOCOS_middle"/>
</dbReference>
<evidence type="ECO:0000313" key="3">
    <source>
        <dbReference type="Proteomes" id="UP001209803"/>
    </source>
</evidence>
<name>A0ABY8F121_9HYPH</name>
<evidence type="ECO:0000313" key="2">
    <source>
        <dbReference type="EMBL" id="WFE89167.1"/>
    </source>
</evidence>
<dbReference type="InterPro" id="IPR005302">
    <property type="entry name" value="MoCF_Sase_C"/>
</dbReference>
<dbReference type="InterPro" id="IPR011037">
    <property type="entry name" value="Pyrv_Knase-like_insert_dom_sf"/>
</dbReference>
<accession>A0ABY8F121</accession>
<evidence type="ECO:0000259" key="1">
    <source>
        <dbReference type="PROSITE" id="PS51340"/>
    </source>
</evidence>
<gene>
    <name evidence="2" type="ORF">K1718_23900</name>
</gene>
<dbReference type="RefSeq" id="WP_265680592.1">
    <property type="nucleotide sequence ID" value="NZ_CP120863.1"/>
</dbReference>